<protein>
    <submittedName>
        <fullName evidence="4">Cobalt-zinc-cadmium efflux system outer membrane protein</fullName>
    </submittedName>
</protein>
<dbReference type="OrthoDB" id="9791261at2"/>
<organism evidence="4 5">
    <name type="scientific">Pusillimonas noertemannii</name>
    <dbReference type="NCBI Taxonomy" id="305977"/>
    <lineage>
        <taxon>Bacteria</taxon>
        <taxon>Pseudomonadati</taxon>
        <taxon>Pseudomonadota</taxon>
        <taxon>Betaproteobacteria</taxon>
        <taxon>Burkholderiales</taxon>
        <taxon>Alcaligenaceae</taxon>
        <taxon>Pusillimonas</taxon>
    </lineage>
</organism>
<dbReference type="InterPro" id="IPR010131">
    <property type="entry name" value="MdtP/NodT-like"/>
</dbReference>
<feature type="chain" id="PRO_5015618482" evidence="3">
    <location>
        <begin position="21"/>
        <end position="420"/>
    </location>
</feature>
<keyword evidence="3" id="KW-0732">Signal</keyword>
<dbReference type="GO" id="GO:0015562">
    <property type="term" value="F:efflux transmembrane transporter activity"/>
    <property type="evidence" value="ECO:0007669"/>
    <property type="project" value="InterPro"/>
</dbReference>
<comment type="caution">
    <text evidence="4">The sequence shown here is derived from an EMBL/GenBank/DDBJ whole genome shotgun (WGS) entry which is preliminary data.</text>
</comment>
<name>A0A2U1CH69_9BURK</name>
<feature type="coiled-coil region" evidence="2">
    <location>
        <begin position="185"/>
        <end position="212"/>
    </location>
</feature>
<dbReference type="Gene3D" id="1.20.1600.10">
    <property type="entry name" value="Outer membrane efflux proteins (OEP)"/>
    <property type="match status" value="1"/>
</dbReference>
<evidence type="ECO:0000256" key="3">
    <source>
        <dbReference type="SAM" id="SignalP"/>
    </source>
</evidence>
<evidence type="ECO:0000256" key="1">
    <source>
        <dbReference type="ARBA" id="ARBA00007613"/>
    </source>
</evidence>
<dbReference type="Pfam" id="PF02321">
    <property type="entry name" value="OEP"/>
    <property type="match status" value="2"/>
</dbReference>
<feature type="signal peptide" evidence="3">
    <location>
        <begin position="1"/>
        <end position="20"/>
    </location>
</feature>
<dbReference type="EMBL" id="QEKO01000011">
    <property type="protein sequence ID" value="PVY60239.1"/>
    <property type="molecule type" value="Genomic_DNA"/>
</dbReference>
<evidence type="ECO:0000256" key="2">
    <source>
        <dbReference type="SAM" id="Coils"/>
    </source>
</evidence>
<gene>
    <name evidence="4" type="ORF">C7440_3838</name>
</gene>
<dbReference type="PANTHER" id="PTHR30203">
    <property type="entry name" value="OUTER MEMBRANE CATION EFFLUX PROTEIN"/>
    <property type="match status" value="1"/>
</dbReference>
<dbReference type="AlphaFoldDB" id="A0A2U1CH69"/>
<dbReference type="InterPro" id="IPR003423">
    <property type="entry name" value="OMP_efflux"/>
</dbReference>
<keyword evidence="5" id="KW-1185">Reference proteome</keyword>
<accession>A0A2U1CH69</accession>
<evidence type="ECO:0000313" key="5">
    <source>
        <dbReference type="Proteomes" id="UP000246145"/>
    </source>
</evidence>
<comment type="similarity">
    <text evidence="1">Belongs to the outer membrane factor (OMF) (TC 1.B.17) family.</text>
</comment>
<sequence length="420" mass="45155">MRSTLLHLAAAMAIGASASAQSLPPLHRPGEPAQMQNAAPLTLEQAVQRALDGNHALSAARHTAQSADGVVQQARSRPNPVLGIEVEDTSQKASRTTTTTLSLPIELGGKRDARIDAASLTRDIARQEAEQARADVRSQAVAAFFEVLIAQERVALSAKAVGIARDAQRIAAKRVEAGKVAPLDADRAHVELANAELEAEQAHSTLQAARRELSTLWGESMPTFTSAEGAIEAPSNRPGLDDLAAALERSPLLQAARLASDRSQAQLAVEKSKRYPDLEVSAGVVRNNELGRNQMLVGVSVPLPLFDRNQGNVYEASMLVYKSRDDYLGLRTQLQAQLQRAASEFDLAKSAVRRLEAEILPSANTAFARAKRGFEAGKFDFTVVLDAQRTLFQATARHLSALSDAYQALAQIDRILGRNS</sequence>
<dbReference type="Proteomes" id="UP000246145">
    <property type="component" value="Unassembled WGS sequence"/>
</dbReference>
<dbReference type="SUPFAM" id="SSF56954">
    <property type="entry name" value="Outer membrane efflux proteins (OEP)"/>
    <property type="match status" value="1"/>
</dbReference>
<dbReference type="PANTHER" id="PTHR30203:SF24">
    <property type="entry name" value="BLR4935 PROTEIN"/>
    <property type="match status" value="1"/>
</dbReference>
<evidence type="ECO:0000313" key="4">
    <source>
        <dbReference type="EMBL" id="PVY60239.1"/>
    </source>
</evidence>
<keyword evidence="2" id="KW-0175">Coiled coil</keyword>
<proteinExistence type="inferred from homology"/>
<reference evidence="4 5" key="1">
    <citation type="submission" date="2018-04" db="EMBL/GenBank/DDBJ databases">
        <title>Genomic Encyclopedia of Type Strains, Phase IV (KMG-IV): sequencing the most valuable type-strain genomes for metagenomic binning, comparative biology and taxonomic classification.</title>
        <authorList>
            <person name="Goeker M."/>
        </authorList>
    </citation>
    <scope>NUCLEOTIDE SEQUENCE [LARGE SCALE GENOMIC DNA]</scope>
    <source>
        <strain evidence="4 5">DSM 10065</strain>
    </source>
</reference>